<dbReference type="InterPro" id="IPR029787">
    <property type="entry name" value="Nucleotide_cyclase"/>
</dbReference>
<dbReference type="OrthoDB" id="9814202at2"/>
<evidence type="ECO:0000259" key="3">
    <source>
        <dbReference type="PROSITE" id="PS50883"/>
    </source>
</evidence>
<dbReference type="InterPro" id="IPR043128">
    <property type="entry name" value="Rev_trsase/Diguanyl_cyclase"/>
</dbReference>
<dbReference type="SMART" id="SM00052">
    <property type="entry name" value="EAL"/>
    <property type="match status" value="1"/>
</dbReference>
<dbReference type="PANTHER" id="PTHR44757:SF2">
    <property type="entry name" value="BIOFILM ARCHITECTURE MAINTENANCE PROTEIN MBAA"/>
    <property type="match status" value="1"/>
</dbReference>
<feature type="domain" description="GGDEF" evidence="4">
    <location>
        <begin position="202"/>
        <end position="336"/>
    </location>
</feature>
<evidence type="ECO:0000313" key="5">
    <source>
        <dbReference type="EMBL" id="RXF72030.1"/>
    </source>
</evidence>
<dbReference type="CDD" id="cd00130">
    <property type="entry name" value="PAS"/>
    <property type="match status" value="1"/>
</dbReference>
<dbReference type="GO" id="GO:0006355">
    <property type="term" value="P:regulation of DNA-templated transcription"/>
    <property type="evidence" value="ECO:0007669"/>
    <property type="project" value="InterPro"/>
</dbReference>
<evidence type="ECO:0000259" key="1">
    <source>
        <dbReference type="PROSITE" id="PS50112"/>
    </source>
</evidence>
<reference evidence="5 6" key="1">
    <citation type="submission" date="2018-12" db="EMBL/GenBank/DDBJ databases">
        <title>bacterium Hansschlegelia zhihuaiae S113.</title>
        <authorList>
            <person name="He J."/>
        </authorList>
    </citation>
    <scope>NUCLEOTIDE SEQUENCE [LARGE SCALE GENOMIC DNA]</scope>
    <source>
        <strain evidence="5 6">S 113</strain>
    </source>
</reference>
<dbReference type="InterPro" id="IPR000160">
    <property type="entry name" value="GGDEF_dom"/>
</dbReference>
<name>A0A4Q0MEZ3_9HYPH</name>
<feature type="domain" description="PAS" evidence="1">
    <location>
        <begin position="51"/>
        <end position="114"/>
    </location>
</feature>
<dbReference type="InterPro" id="IPR052155">
    <property type="entry name" value="Biofilm_reg_signaling"/>
</dbReference>
<dbReference type="SMART" id="SM00091">
    <property type="entry name" value="PAS"/>
    <property type="match status" value="1"/>
</dbReference>
<dbReference type="SUPFAM" id="SSF55785">
    <property type="entry name" value="PYP-like sensor domain (PAS domain)"/>
    <property type="match status" value="1"/>
</dbReference>
<comment type="caution">
    <text evidence="5">The sequence shown here is derived from an EMBL/GenBank/DDBJ whole genome shotgun (WGS) entry which is preliminary data.</text>
</comment>
<dbReference type="PANTHER" id="PTHR44757">
    <property type="entry name" value="DIGUANYLATE CYCLASE DGCP"/>
    <property type="match status" value="1"/>
</dbReference>
<dbReference type="SMART" id="SM00267">
    <property type="entry name" value="GGDEF"/>
    <property type="match status" value="1"/>
</dbReference>
<sequence length="613" mass="66295">MRRRTTAERSGNTSFRSMTYQGTDWTMTDFDASRGKGAFSASLDAHSALSLIEASGEAIVAADAGGRITLWNAAAAELFGYAAEDAVGRSLDIIIPEAMRGEHAAGMRRIVEGAPARLIGNPVELQARRADGALVPIEMRICDWGSGETRSFGAVIRDLSDRRRAEERLHGLAHFDQLTLLPNRNLFLDRLQKAIALADADGGITALIVDLDNFAEINDAYGYPVGDDLLCRVARELKRLIGTRSDGVSTASRMGANQFGLALAGASVMEAMDFAEAVRRSVQEVATQLDVVASASIGVAMAPIHGSSPGRLLANADFALRRAKQEGGDRSQLFDSRQREAFRVRRDLETELKRAWVAGEFEVYYQPQVRLADHAVVGGEALLRWRHPKSGVLLPGAFLHALKDGTLAERVGDFVLQEACRQAAAWRTATGRPFRIGVNLFERQFVRPDQPRRVAETLEATGLPPEELELEITETVMTGSDDASIRRVGRLRDLGVGIAFDDYGTGYASLGLLKRYPITRLKVDRSFVRDLAEEGEGRSAIVDLILALGERFGLGVIAEGVETELQMKRLLALGCAEGQGYLFGKPMPAEDFAGLLAGSNAASRGGRGGALVA</sequence>
<dbReference type="AlphaFoldDB" id="A0A4Q0MEZ3"/>
<dbReference type="InterPro" id="IPR035965">
    <property type="entry name" value="PAS-like_dom_sf"/>
</dbReference>
<dbReference type="Pfam" id="PF00989">
    <property type="entry name" value="PAS"/>
    <property type="match status" value="1"/>
</dbReference>
<dbReference type="InterPro" id="IPR000700">
    <property type="entry name" value="PAS-assoc_C"/>
</dbReference>
<dbReference type="Pfam" id="PF00990">
    <property type="entry name" value="GGDEF"/>
    <property type="match status" value="1"/>
</dbReference>
<evidence type="ECO:0000259" key="4">
    <source>
        <dbReference type="PROSITE" id="PS50887"/>
    </source>
</evidence>
<gene>
    <name evidence="5" type="ORF">EK403_14510</name>
</gene>
<dbReference type="InterPro" id="IPR013767">
    <property type="entry name" value="PAS_fold"/>
</dbReference>
<dbReference type="PROSITE" id="PS50112">
    <property type="entry name" value="PAS"/>
    <property type="match status" value="1"/>
</dbReference>
<dbReference type="SUPFAM" id="SSF141868">
    <property type="entry name" value="EAL domain-like"/>
    <property type="match status" value="1"/>
</dbReference>
<proteinExistence type="predicted"/>
<keyword evidence="6" id="KW-1185">Reference proteome</keyword>
<dbReference type="SUPFAM" id="SSF55073">
    <property type="entry name" value="Nucleotide cyclase"/>
    <property type="match status" value="1"/>
</dbReference>
<dbReference type="PROSITE" id="PS50887">
    <property type="entry name" value="GGDEF"/>
    <property type="match status" value="1"/>
</dbReference>
<accession>A0A4Q0MEZ3</accession>
<feature type="domain" description="EAL" evidence="3">
    <location>
        <begin position="345"/>
        <end position="600"/>
    </location>
</feature>
<dbReference type="NCBIfam" id="TIGR00229">
    <property type="entry name" value="sensory_box"/>
    <property type="match status" value="1"/>
</dbReference>
<dbReference type="CDD" id="cd01949">
    <property type="entry name" value="GGDEF"/>
    <property type="match status" value="1"/>
</dbReference>
<dbReference type="Gene3D" id="3.20.20.450">
    <property type="entry name" value="EAL domain"/>
    <property type="match status" value="1"/>
</dbReference>
<evidence type="ECO:0000313" key="6">
    <source>
        <dbReference type="Proteomes" id="UP000289708"/>
    </source>
</evidence>
<dbReference type="InterPro" id="IPR035919">
    <property type="entry name" value="EAL_sf"/>
</dbReference>
<protein>
    <submittedName>
        <fullName evidence="5">Phosphodiesterase</fullName>
    </submittedName>
</protein>
<dbReference type="Gene3D" id="3.30.450.20">
    <property type="entry name" value="PAS domain"/>
    <property type="match status" value="1"/>
</dbReference>
<evidence type="ECO:0000259" key="2">
    <source>
        <dbReference type="PROSITE" id="PS50113"/>
    </source>
</evidence>
<dbReference type="CDD" id="cd01948">
    <property type="entry name" value="EAL"/>
    <property type="match status" value="1"/>
</dbReference>
<dbReference type="PROSITE" id="PS50883">
    <property type="entry name" value="EAL"/>
    <property type="match status" value="1"/>
</dbReference>
<organism evidence="5 6">
    <name type="scientific">Hansschlegelia zhihuaiae</name>
    <dbReference type="NCBI Taxonomy" id="405005"/>
    <lineage>
        <taxon>Bacteria</taxon>
        <taxon>Pseudomonadati</taxon>
        <taxon>Pseudomonadota</taxon>
        <taxon>Alphaproteobacteria</taxon>
        <taxon>Hyphomicrobiales</taxon>
        <taxon>Methylopilaceae</taxon>
        <taxon>Hansschlegelia</taxon>
    </lineage>
</organism>
<feature type="domain" description="PAC" evidence="2">
    <location>
        <begin position="121"/>
        <end position="171"/>
    </location>
</feature>
<dbReference type="EMBL" id="RYFI01000014">
    <property type="protein sequence ID" value="RXF72030.1"/>
    <property type="molecule type" value="Genomic_DNA"/>
</dbReference>
<dbReference type="Proteomes" id="UP000289708">
    <property type="component" value="Unassembled WGS sequence"/>
</dbReference>
<dbReference type="Gene3D" id="3.30.70.270">
    <property type="match status" value="1"/>
</dbReference>
<dbReference type="InterPro" id="IPR001633">
    <property type="entry name" value="EAL_dom"/>
</dbReference>
<dbReference type="PROSITE" id="PS50113">
    <property type="entry name" value="PAC"/>
    <property type="match status" value="1"/>
</dbReference>
<dbReference type="NCBIfam" id="TIGR00254">
    <property type="entry name" value="GGDEF"/>
    <property type="match status" value="1"/>
</dbReference>
<dbReference type="InterPro" id="IPR000014">
    <property type="entry name" value="PAS"/>
</dbReference>
<dbReference type="Pfam" id="PF00563">
    <property type="entry name" value="EAL"/>
    <property type="match status" value="1"/>
</dbReference>